<protein>
    <recommendedName>
        <fullName evidence="3">Bone morphogenetic protein 3</fullName>
    </recommendedName>
</protein>
<dbReference type="SUPFAM" id="SSF57501">
    <property type="entry name" value="Cystine-knot cytokines"/>
    <property type="match status" value="1"/>
</dbReference>
<evidence type="ECO:0000256" key="4">
    <source>
        <dbReference type="ARBA" id="ARBA00022514"/>
    </source>
</evidence>
<sequence length="461" mass="52549">MAVSFGLAVLWLYGWSYLCVGDCAMLKDNLASKRLSEFTQKSNKLHGRDVLSQQDTMTEHMQMLYAKYNQAGFPFKDGNTVRSFKARWGTVKQKELQLFNLTSLTKSEAVLSATLHYYIGDLQDPAPQGCARPRSCSRQRARTQNPVQMVVWTFASVNNHTRTLGHFLVNVSTLNRDIISWQWKDVTRVVNQAKHHDELLIGIQVTSRGQGPWKTLLPERPPYILVYANDSAISEPESVVSTLQRHHAVVGEASLAPGFHQLGLNVLNNTAWQRVERRRRRSVNTLLPLQNNELPGPEYPFKTPTWDDPGPYDPLDAKPDRRPRKKSRKNQRNKMPLLQFDEHTIKKARKKQWVEPRNCARRYLKVDFADIGWSEWIISPKSFDAYFCSGSCQFPMPKGLKPSNHATIQSIVRAVGVVPGIPEPCCVPEKMSPLSILFFDQDKNVVLKVYPNMTVDSCACR</sequence>
<evidence type="ECO:0000313" key="16">
    <source>
        <dbReference type="Proteomes" id="UP000694546"/>
    </source>
</evidence>
<name>A0A8C5AKT4_GADMO</name>
<evidence type="ECO:0000256" key="3">
    <source>
        <dbReference type="ARBA" id="ARBA00013361"/>
    </source>
</evidence>
<dbReference type="CDD" id="cd19393">
    <property type="entry name" value="TGF_beta_BMP3"/>
    <property type="match status" value="1"/>
</dbReference>
<reference evidence="15" key="2">
    <citation type="submission" date="2025-09" db="UniProtKB">
        <authorList>
            <consortium name="Ensembl"/>
        </authorList>
    </citation>
    <scope>IDENTIFICATION</scope>
</reference>
<evidence type="ECO:0000256" key="12">
    <source>
        <dbReference type="SAM" id="MobiDB-lite"/>
    </source>
</evidence>
<dbReference type="GeneID" id="115545080"/>
<organism evidence="15 16">
    <name type="scientific">Gadus morhua</name>
    <name type="common">Atlantic cod</name>
    <dbReference type="NCBI Taxonomy" id="8049"/>
    <lineage>
        <taxon>Eukaryota</taxon>
        <taxon>Metazoa</taxon>
        <taxon>Chordata</taxon>
        <taxon>Craniata</taxon>
        <taxon>Vertebrata</taxon>
        <taxon>Euteleostomi</taxon>
        <taxon>Actinopterygii</taxon>
        <taxon>Neopterygii</taxon>
        <taxon>Teleostei</taxon>
        <taxon>Neoteleostei</taxon>
        <taxon>Acanthomorphata</taxon>
        <taxon>Zeiogadaria</taxon>
        <taxon>Gadariae</taxon>
        <taxon>Gadiformes</taxon>
        <taxon>Gadoidei</taxon>
        <taxon>Gadidae</taxon>
        <taxon>Gadus</taxon>
    </lineage>
</organism>
<dbReference type="Proteomes" id="UP000694546">
    <property type="component" value="Chromosome 6"/>
</dbReference>
<evidence type="ECO:0000256" key="11">
    <source>
        <dbReference type="RuleBase" id="RU000354"/>
    </source>
</evidence>
<keyword evidence="16" id="KW-1185">Reference proteome</keyword>
<dbReference type="PANTHER" id="PTHR11848">
    <property type="entry name" value="TGF-BETA FAMILY"/>
    <property type="match status" value="1"/>
</dbReference>
<evidence type="ECO:0000313" key="15">
    <source>
        <dbReference type="Ensembl" id="ENSGMOP00000031223.1"/>
    </source>
</evidence>
<dbReference type="InterPro" id="IPR017948">
    <property type="entry name" value="TGFb_CS"/>
</dbReference>
<dbReference type="GO" id="GO:0005125">
    <property type="term" value="F:cytokine activity"/>
    <property type="evidence" value="ECO:0007669"/>
    <property type="project" value="UniProtKB-KW"/>
</dbReference>
<evidence type="ECO:0000256" key="5">
    <source>
        <dbReference type="ARBA" id="ARBA00022525"/>
    </source>
</evidence>
<feature type="region of interest" description="Disordered" evidence="12">
    <location>
        <begin position="283"/>
        <end position="335"/>
    </location>
</feature>
<gene>
    <name evidence="15" type="primary">bmp3</name>
</gene>
<dbReference type="InterPro" id="IPR015615">
    <property type="entry name" value="TGF-beta-rel"/>
</dbReference>
<evidence type="ECO:0000256" key="2">
    <source>
        <dbReference type="ARBA" id="ARBA00006656"/>
    </source>
</evidence>
<reference evidence="15" key="1">
    <citation type="submission" date="2025-08" db="UniProtKB">
        <authorList>
            <consortium name="Ensembl"/>
        </authorList>
    </citation>
    <scope>IDENTIFICATION</scope>
</reference>
<dbReference type="Ensembl" id="ENSGMOT00000071458.1">
    <property type="protein sequence ID" value="ENSGMOP00000031223.1"/>
    <property type="gene ID" value="ENSGMOG00000036232.1"/>
</dbReference>
<dbReference type="OrthoDB" id="5987191at2759"/>
<keyword evidence="9" id="KW-1015">Disulfide bond</keyword>
<keyword evidence="4" id="KW-0202">Cytokine</keyword>
<feature type="chain" id="PRO_5034465168" description="Bone morphogenetic protein 3" evidence="13">
    <location>
        <begin position="22"/>
        <end position="461"/>
    </location>
</feature>
<evidence type="ECO:0000259" key="14">
    <source>
        <dbReference type="PROSITE" id="PS51362"/>
    </source>
</evidence>
<evidence type="ECO:0000256" key="13">
    <source>
        <dbReference type="SAM" id="SignalP"/>
    </source>
</evidence>
<keyword evidence="8 11" id="KW-0339">Growth factor</keyword>
<dbReference type="CTD" id="651"/>
<keyword evidence="10" id="KW-0325">Glycoprotein</keyword>
<dbReference type="RefSeq" id="XP_030213741.1">
    <property type="nucleotide sequence ID" value="XM_030357881.1"/>
</dbReference>
<keyword evidence="7 13" id="KW-0732">Signal</keyword>
<dbReference type="Gene3D" id="2.10.90.10">
    <property type="entry name" value="Cystine-knot cytokines"/>
    <property type="match status" value="1"/>
</dbReference>
<dbReference type="GO" id="GO:0005615">
    <property type="term" value="C:extracellular space"/>
    <property type="evidence" value="ECO:0007669"/>
    <property type="project" value="UniProtKB-KW"/>
</dbReference>
<dbReference type="SMART" id="SM00204">
    <property type="entry name" value="TGFB"/>
    <property type="match status" value="1"/>
</dbReference>
<keyword evidence="6" id="KW-0165">Cleavage on pair of basic residues</keyword>
<evidence type="ECO:0000256" key="8">
    <source>
        <dbReference type="ARBA" id="ARBA00023030"/>
    </source>
</evidence>
<dbReference type="OMA" id="HWGTINN"/>
<evidence type="ECO:0000256" key="7">
    <source>
        <dbReference type="ARBA" id="ARBA00022729"/>
    </source>
</evidence>
<evidence type="ECO:0000256" key="9">
    <source>
        <dbReference type="ARBA" id="ARBA00023157"/>
    </source>
</evidence>
<keyword evidence="5" id="KW-0964">Secreted</keyword>
<evidence type="ECO:0000256" key="10">
    <source>
        <dbReference type="ARBA" id="ARBA00023180"/>
    </source>
</evidence>
<feature type="domain" description="TGF-beta family profile" evidence="14">
    <location>
        <begin position="349"/>
        <end position="461"/>
    </location>
</feature>
<dbReference type="Pfam" id="PF00019">
    <property type="entry name" value="TGF_beta"/>
    <property type="match status" value="1"/>
</dbReference>
<feature type="compositionally biased region" description="Basic residues" evidence="12">
    <location>
        <begin position="321"/>
        <end position="332"/>
    </location>
</feature>
<dbReference type="InterPro" id="IPR029034">
    <property type="entry name" value="Cystine-knot_cytokine"/>
</dbReference>
<dbReference type="AlphaFoldDB" id="A0A8C5AKT4"/>
<dbReference type="PROSITE" id="PS51362">
    <property type="entry name" value="TGF_BETA_2"/>
    <property type="match status" value="1"/>
</dbReference>
<comment type="subcellular location">
    <subcellularLocation>
        <location evidence="1">Secreted</location>
    </subcellularLocation>
</comment>
<comment type="similarity">
    <text evidence="2 11">Belongs to the TGF-beta family.</text>
</comment>
<feature type="compositionally biased region" description="Polar residues" evidence="12">
    <location>
        <begin position="283"/>
        <end position="293"/>
    </location>
</feature>
<dbReference type="GeneTree" id="ENSGT00940000159775"/>
<dbReference type="PROSITE" id="PS00250">
    <property type="entry name" value="TGF_BETA_1"/>
    <property type="match status" value="1"/>
</dbReference>
<evidence type="ECO:0000256" key="1">
    <source>
        <dbReference type="ARBA" id="ARBA00004613"/>
    </source>
</evidence>
<feature type="signal peptide" evidence="13">
    <location>
        <begin position="1"/>
        <end position="21"/>
    </location>
</feature>
<evidence type="ECO:0000256" key="6">
    <source>
        <dbReference type="ARBA" id="ARBA00022685"/>
    </source>
</evidence>
<dbReference type="KEGG" id="gmh:115545080"/>
<dbReference type="PANTHER" id="PTHR11848:SF144">
    <property type="entry name" value="BONE MORPHOGENETIC PROTEIN 3"/>
    <property type="match status" value="1"/>
</dbReference>
<dbReference type="InterPro" id="IPR001839">
    <property type="entry name" value="TGF-b_C"/>
</dbReference>
<proteinExistence type="inferred from homology"/>
<dbReference type="PRINTS" id="PR00669">
    <property type="entry name" value="INHIBINA"/>
</dbReference>
<dbReference type="GO" id="GO:0008083">
    <property type="term" value="F:growth factor activity"/>
    <property type="evidence" value="ECO:0007669"/>
    <property type="project" value="UniProtKB-KW"/>
</dbReference>
<accession>A0A8C5AKT4</accession>
<dbReference type="FunFam" id="2.10.90.10:FF:000008">
    <property type="entry name" value="Bone morphogenetic protein 3"/>
    <property type="match status" value="1"/>
</dbReference>